<reference evidence="1" key="2">
    <citation type="submission" date="2025-09" db="UniProtKB">
        <authorList>
            <consortium name="Ensembl"/>
        </authorList>
    </citation>
    <scope>IDENTIFICATION</scope>
</reference>
<protein>
    <recommendedName>
        <fullName evidence="3">Reverse transcriptase</fullName>
    </recommendedName>
</protein>
<accession>A0A8C1GFK0</accession>
<dbReference type="Ensembl" id="ENSCCRT00010007527.1">
    <property type="protein sequence ID" value="ENSCCRP00010006968.1"/>
    <property type="gene ID" value="ENSCCRG00010002910.1"/>
</dbReference>
<keyword evidence="2" id="KW-1185">Reference proteome</keyword>
<name>A0A8C1GFK0_CYPCA</name>
<reference evidence="1" key="1">
    <citation type="submission" date="2025-08" db="UniProtKB">
        <authorList>
            <consortium name="Ensembl"/>
        </authorList>
    </citation>
    <scope>IDENTIFICATION</scope>
</reference>
<evidence type="ECO:0000313" key="1">
    <source>
        <dbReference type="Ensembl" id="ENSCCRP00010006968.1"/>
    </source>
</evidence>
<evidence type="ECO:0000313" key="2">
    <source>
        <dbReference type="Proteomes" id="UP000694427"/>
    </source>
</evidence>
<dbReference type="Proteomes" id="UP000694427">
    <property type="component" value="Unplaced"/>
</dbReference>
<organism evidence="1 2">
    <name type="scientific">Cyprinus carpio</name>
    <name type="common">Common carp</name>
    <dbReference type="NCBI Taxonomy" id="7962"/>
    <lineage>
        <taxon>Eukaryota</taxon>
        <taxon>Metazoa</taxon>
        <taxon>Chordata</taxon>
        <taxon>Craniata</taxon>
        <taxon>Vertebrata</taxon>
        <taxon>Euteleostomi</taxon>
        <taxon>Actinopterygii</taxon>
        <taxon>Neopterygii</taxon>
        <taxon>Teleostei</taxon>
        <taxon>Ostariophysi</taxon>
        <taxon>Cypriniformes</taxon>
        <taxon>Cyprinidae</taxon>
        <taxon>Cyprininae</taxon>
        <taxon>Cyprinus</taxon>
    </lineage>
</organism>
<evidence type="ECO:0008006" key="3">
    <source>
        <dbReference type="Google" id="ProtNLM"/>
    </source>
</evidence>
<dbReference type="AlphaFoldDB" id="A0A8C1GFK0"/>
<sequence>RDRGLSRDLVGLRSMYSKLKSFVKGTDGLTEYFGCTIGVRQGCMVSPLLFNLFLNNEYITILNNNCKGIQTETQSVGNIRTFIAILNQRLKEKAHEAWYSSVLENNKLNIISQCKSSLIQESYIASMYNMQLVRPLFLFRCSTHHLAIETGRWSNTPIAERICSYCKLTSNISVIEDEKHFLYDCSLYKDLRK</sequence>
<proteinExistence type="predicted"/>